<sequence>MNEKSYEINVDLAYPLQIEREIRLRSRLVSVCGKKAMRMVFTIEGRKNGRCGSACEFIDLPEGALLPDGEPVYRKMLDAFCKLWDREREDANTEFISFRISLMDYDSEKQFTDVFNIKAKEV</sequence>
<reference evidence="1" key="1">
    <citation type="journal article" date="2021" name="Proc. Natl. Acad. Sci. U.S.A.">
        <title>A Catalog of Tens of Thousands of Viruses from Human Metagenomes Reveals Hidden Associations with Chronic Diseases.</title>
        <authorList>
            <person name="Tisza M.J."/>
            <person name="Buck C.B."/>
        </authorList>
    </citation>
    <scope>NUCLEOTIDE SEQUENCE</scope>
    <source>
        <strain evidence="1">CtUS21</strain>
    </source>
</reference>
<dbReference type="EMBL" id="BK014959">
    <property type="protein sequence ID" value="DAD84370.1"/>
    <property type="molecule type" value="Genomic_DNA"/>
</dbReference>
<proteinExistence type="predicted"/>
<evidence type="ECO:0000313" key="1">
    <source>
        <dbReference type="EMBL" id="DAD84370.1"/>
    </source>
</evidence>
<accession>A0A8S5MQG0</accession>
<name>A0A8S5MQG0_9CAUD</name>
<organism evidence="1">
    <name type="scientific">Podoviridae sp. ctUS21</name>
    <dbReference type="NCBI Taxonomy" id="2826557"/>
    <lineage>
        <taxon>Viruses</taxon>
        <taxon>Duplodnaviria</taxon>
        <taxon>Heunggongvirae</taxon>
        <taxon>Uroviricota</taxon>
        <taxon>Caudoviricetes</taxon>
    </lineage>
</organism>
<protein>
    <submittedName>
        <fullName evidence="1">Uncharacterized protein</fullName>
    </submittedName>
</protein>